<dbReference type="PANTHER" id="PTHR30373:SF2">
    <property type="entry name" value="UPF0603 PROTEIN YGCG"/>
    <property type="match status" value="1"/>
</dbReference>
<dbReference type="InterPro" id="IPR007621">
    <property type="entry name" value="TPM_dom"/>
</dbReference>
<feature type="chain" id="PRO_5026696346" description="TPM domain-containing protein" evidence="1">
    <location>
        <begin position="18"/>
        <end position="177"/>
    </location>
</feature>
<feature type="non-terminal residue" evidence="3">
    <location>
        <position position="177"/>
    </location>
</feature>
<evidence type="ECO:0000259" key="2">
    <source>
        <dbReference type="Pfam" id="PF04536"/>
    </source>
</evidence>
<feature type="domain" description="TPM" evidence="2">
    <location>
        <begin position="28"/>
        <end position="157"/>
    </location>
</feature>
<gene>
    <name evidence="3" type="ORF">AVDCRST_MAG89-1908</name>
</gene>
<name>A0A6J4L948_9BACT</name>
<keyword evidence="1" id="KW-0732">Signal</keyword>
<dbReference type="AlphaFoldDB" id="A0A6J4L948"/>
<dbReference type="EMBL" id="CADCTV010000405">
    <property type="protein sequence ID" value="CAA9326168.1"/>
    <property type="molecule type" value="Genomic_DNA"/>
</dbReference>
<dbReference type="Pfam" id="PF04536">
    <property type="entry name" value="TPM_phosphatase"/>
    <property type="match status" value="1"/>
</dbReference>
<sequence length="177" mass="18749">MLLIALAMALVFRPAAAQLQLPRPVGYVNDFANAIPAQDEARIAAVIDEVRARSGGEIVVVTLPSLQGRTAAEVGLQIGREWRIGAKGEPGDRGRNTGAVVLVSIQDRKWRVETGLTTNTFITAAEAGRIGRDLMVPQLQAGNVGEGILLAVRGVAQEYAEEFNFQLTGGAPPAPQP</sequence>
<accession>A0A6J4L948</accession>
<evidence type="ECO:0000313" key="3">
    <source>
        <dbReference type="EMBL" id="CAA9326168.1"/>
    </source>
</evidence>
<reference evidence="3" key="1">
    <citation type="submission" date="2020-02" db="EMBL/GenBank/DDBJ databases">
        <authorList>
            <person name="Meier V. D."/>
        </authorList>
    </citation>
    <scope>NUCLEOTIDE SEQUENCE</scope>
    <source>
        <strain evidence="3">AVDCRST_MAG89</strain>
    </source>
</reference>
<proteinExistence type="predicted"/>
<evidence type="ECO:0000256" key="1">
    <source>
        <dbReference type="SAM" id="SignalP"/>
    </source>
</evidence>
<dbReference type="Gene3D" id="3.10.310.50">
    <property type="match status" value="1"/>
</dbReference>
<dbReference type="PANTHER" id="PTHR30373">
    <property type="entry name" value="UPF0603 PROTEIN YGCG"/>
    <property type="match status" value="1"/>
</dbReference>
<organism evidence="3">
    <name type="scientific">uncultured Gemmatimonadota bacterium</name>
    <dbReference type="NCBI Taxonomy" id="203437"/>
    <lineage>
        <taxon>Bacteria</taxon>
        <taxon>Pseudomonadati</taxon>
        <taxon>Gemmatimonadota</taxon>
        <taxon>environmental samples</taxon>
    </lineage>
</organism>
<feature type="signal peptide" evidence="1">
    <location>
        <begin position="1"/>
        <end position="17"/>
    </location>
</feature>
<protein>
    <recommendedName>
        <fullName evidence="2">TPM domain-containing protein</fullName>
    </recommendedName>
</protein>